<proteinExistence type="predicted"/>
<dbReference type="GeneID" id="34582969"/>
<sequence length="278" mass="31275">MTNLINVSYSTVLVATDVRLSIIALSDQIKTTGDTPEALTDLLNQLASLETVVQRLSLASGYSSATTRDDIEAHVHSLLLDCEKTCDEFEKTFRAFIDRSLGGTTRKLNRDRFGISGELEVQLLSKRLARWKDVLSSIIDHFLLLPLYPSENVSQERQAELLARENGIVNVIGKFDEDGTVLQDKLVALNRIVRQTEKQATEIHYSRELLDKLRSEVHLLRTGQRIEIRDGGRFRLGVTDSRRGNHPTQSIHNVRVCKSSQAAIGVFDDLDVNAFFRV</sequence>
<evidence type="ECO:0000313" key="3">
    <source>
        <dbReference type="Proteomes" id="UP000177622"/>
    </source>
</evidence>
<dbReference type="InterPro" id="IPR031348">
    <property type="entry name" value="PigL_N"/>
</dbReference>
<comment type="caution">
    <text evidence="2">The sequence shown here is derived from an EMBL/GenBank/DDBJ whole genome shotgun (WGS) entry which is preliminary data.</text>
</comment>
<dbReference type="AlphaFoldDB" id="A0A1F5KZK6"/>
<dbReference type="STRING" id="1835702.A0A1F5KZK6"/>
<organism evidence="2 3">
    <name type="scientific">Penicillium arizonense</name>
    <dbReference type="NCBI Taxonomy" id="1835702"/>
    <lineage>
        <taxon>Eukaryota</taxon>
        <taxon>Fungi</taxon>
        <taxon>Dikarya</taxon>
        <taxon>Ascomycota</taxon>
        <taxon>Pezizomycotina</taxon>
        <taxon>Eurotiomycetes</taxon>
        <taxon>Eurotiomycetidae</taxon>
        <taxon>Eurotiales</taxon>
        <taxon>Aspergillaceae</taxon>
        <taxon>Penicillium</taxon>
    </lineage>
</organism>
<dbReference type="EMBL" id="LXJU01000264">
    <property type="protein sequence ID" value="OGE46438.1"/>
    <property type="molecule type" value="Genomic_DNA"/>
</dbReference>
<reference evidence="2 3" key="1">
    <citation type="journal article" date="2016" name="Sci. Rep.">
        <title>Penicillium arizonense, a new, genome sequenced fungal species, reveals a high chemical diversity in secreted metabolites.</title>
        <authorList>
            <person name="Grijseels S."/>
            <person name="Nielsen J.C."/>
            <person name="Randelovic M."/>
            <person name="Nielsen J."/>
            <person name="Nielsen K.F."/>
            <person name="Workman M."/>
            <person name="Frisvad J.C."/>
        </authorList>
    </citation>
    <scope>NUCLEOTIDE SEQUENCE [LARGE SCALE GENOMIC DNA]</scope>
    <source>
        <strain evidence="2 3">CBS 141311</strain>
    </source>
</reference>
<name>A0A1F5KZK6_PENAI</name>
<gene>
    <name evidence="2" type="ORF">PENARI_c264G10771</name>
</gene>
<keyword evidence="3" id="KW-1185">Reference proteome</keyword>
<evidence type="ECO:0000313" key="2">
    <source>
        <dbReference type="EMBL" id="OGE46438.1"/>
    </source>
</evidence>
<dbReference type="Pfam" id="PF17111">
    <property type="entry name" value="PigL_N"/>
    <property type="match status" value="1"/>
</dbReference>
<protein>
    <recommendedName>
        <fullName evidence="1">Azaphilone pigments biosynthesis cluster protein L N-terminal domain-containing protein</fullName>
    </recommendedName>
</protein>
<accession>A0A1F5KZK6</accession>
<feature type="domain" description="Azaphilone pigments biosynthesis cluster protein L N-terminal" evidence="1">
    <location>
        <begin position="5"/>
        <end position="104"/>
    </location>
</feature>
<evidence type="ECO:0000259" key="1">
    <source>
        <dbReference type="Pfam" id="PF17111"/>
    </source>
</evidence>
<dbReference type="RefSeq" id="XP_022481909.1">
    <property type="nucleotide sequence ID" value="XM_022638235.1"/>
</dbReference>
<dbReference type="Proteomes" id="UP000177622">
    <property type="component" value="Unassembled WGS sequence"/>
</dbReference>
<dbReference type="OrthoDB" id="4278936at2759"/>